<dbReference type="EMBL" id="QGNW01002499">
    <property type="protein sequence ID" value="RVW19253.1"/>
    <property type="molecule type" value="Genomic_DNA"/>
</dbReference>
<name>A0A438C7L8_VITVI</name>
<sequence length="281" mass="30696">MKMFADNLGIDGYLITDDDLMLHVLAGLRSEYDLVVVNLTSRIVPATWQEAQALLLNQESHIDQMNATTTLDLSNASANYVSNQKVGGNNGQNISGRGKGLGLNKFKGGWDRNGQGARGNSKPTCQFCNKVGDVPTLGSLASCKKWTSGSASKLRKKTAAVFFTLFSSSPLLVLVHAFQAPQNSQASAFIATLELVSNQSWYANSGATSHVTTELGNLLMKYEYHGEDKLVVGNGHFSPPNFNFTQSNYVFLGYSNSHKGYLCLHPNSKVYISRHVMFNEK</sequence>
<dbReference type="PANTHER" id="PTHR47481">
    <property type="match status" value="1"/>
</dbReference>
<dbReference type="Proteomes" id="UP000288805">
    <property type="component" value="Unassembled WGS sequence"/>
</dbReference>
<evidence type="ECO:0000313" key="3">
    <source>
        <dbReference type="Proteomes" id="UP000288805"/>
    </source>
</evidence>
<evidence type="ECO:0000313" key="2">
    <source>
        <dbReference type="EMBL" id="RVW19253.1"/>
    </source>
</evidence>
<dbReference type="Pfam" id="PF25597">
    <property type="entry name" value="SH3_retrovirus"/>
    <property type="match status" value="1"/>
</dbReference>
<organism evidence="2 3">
    <name type="scientific">Vitis vinifera</name>
    <name type="common">Grape</name>
    <dbReference type="NCBI Taxonomy" id="29760"/>
    <lineage>
        <taxon>Eukaryota</taxon>
        <taxon>Viridiplantae</taxon>
        <taxon>Streptophyta</taxon>
        <taxon>Embryophyta</taxon>
        <taxon>Tracheophyta</taxon>
        <taxon>Spermatophyta</taxon>
        <taxon>Magnoliopsida</taxon>
        <taxon>eudicotyledons</taxon>
        <taxon>Gunneridae</taxon>
        <taxon>Pentapetalae</taxon>
        <taxon>rosids</taxon>
        <taxon>Vitales</taxon>
        <taxon>Vitaceae</taxon>
        <taxon>Viteae</taxon>
        <taxon>Vitis</taxon>
    </lineage>
</organism>
<evidence type="ECO:0000259" key="1">
    <source>
        <dbReference type="Pfam" id="PF25597"/>
    </source>
</evidence>
<dbReference type="PANTHER" id="PTHR47481:SF22">
    <property type="entry name" value="RETROTRANSPOSON GAG DOMAIN-CONTAINING PROTEIN"/>
    <property type="match status" value="1"/>
</dbReference>
<comment type="caution">
    <text evidence="2">The sequence shown here is derived from an EMBL/GenBank/DDBJ whole genome shotgun (WGS) entry which is preliminary data.</text>
</comment>
<proteinExistence type="predicted"/>
<reference evidence="2 3" key="1">
    <citation type="journal article" date="2018" name="PLoS Genet.">
        <title>Population sequencing reveals clonal diversity and ancestral inbreeding in the grapevine cultivar Chardonnay.</title>
        <authorList>
            <person name="Roach M.J."/>
            <person name="Johnson D.L."/>
            <person name="Bohlmann J."/>
            <person name="van Vuuren H.J."/>
            <person name="Jones S.J."/>
            <person name="Pretorius I.S."/>
            <person name="Schmidt S.A."/>
            <person name="Borneman A.R."/>
        </authorList>
    </citation>
    <scope>NUCLEOTIDE SEQUENCE [LARGE SCALE GENOMIC DNA]</scope>
    <source>
        <strain evidence="3">cv. Chardonnay</strain>
        <tissue evidence="2">Leaf</tissue>
    </source>
</reference>
<dbReference type="AlphaFoldDB" id="A0A438C7L8"/>
<protein>
    <recommendedName>
        <fullName evidence="1">Retroviral polymerase SH3-like domain-containing protein</fullName>
    </recommendedName>
</protein>
<feature type="domain" description="Retroviral polymerase SH3-like" evidence="1">
    <location>
        <begin position="249"/>
        <end position="281"/>
    </location>
</feature>
<dbReference type="InterPro" id="IPR057670">
    <property type="entry name" value="SH3_retrovirus"/>
</dbReference>
<gene>
    <name evidence="2" type="ORF">CK203_095872</name>
</gene>
<accession>A0A438C7L8</accession>